<dbReference type="NCBIfam" id="TIGR01509">
    <property type="entry name" value="HAD-SF-IA-v3"/>
    <property type="match status" value="1"/>
</dbReference>
<protein>
    <submittedName>
        <fullName evidence="5">Phosphoglycolate phosphatase</fullName>
        <ecNumber evidence="5">3.1.3.18</ecNumber>
    </submittedName>
</protein>
<dbReference type="InterPro" id="IPR036412">
    <property type="entry name" value="HAD-like_sf"/>
</dbReference>
<evidence type="ECO:0000256" key="1">
    <source>
        <dbReference type="ARBA" id="ARBA00001946"/>
    </source>
</evidence>
<evidence type="ECO:0000313" key="6">
    <source>
        <dbReference type="Proteomes" id="UP000680038"/>
    </source>
</evidence>
<dbReference type="GO" id="GO:0044281">
    <property type="term" value="P:small molecule metabolic process"/>
    <property type="evidence" value="ECO:0007669"/>
    <property type="project" value="UniProtKB-ARBA"/>
</dbReference>
<dbReference type="PANTHER" id="PTHR46470:SF2">
    <property type="entry name" value="GLYCERALDEHYDE 3-PHOSPHATE PHOSPHATASE"/>
    <property type="match status" value="1"/>
</dbReference>
<evidence type="ECO:0000256" key="2">
    <source>
        <dbReference type="ARBA" id="ARBA00022723"/>
    </source>
</evidence>
<dbReference type="Proteomes" id="UP000680038">
    <property type="component" value="Unassembled WGS sequence"/>
</dbReference>
<keyword evidence="2" id="KW-0479">Metal-binding</keyword>
<keyword evidence="6" id="KW-1185">Reference proteome</keyword>
<accession>A0A916J9U7</accession>
<evidence type="ECO:0000256" key="4">
    <source>
        <dbReference type="ARBA" id="ARBA00022842"/>
    </source>
</evidence>
<dbReference type="EMBL" id="CAJRAF010000001">
    <property type="protein sequence ID" value="CAG4994025.1"/>
    <property type="molecule type" value="Genomic_DNA"/>
</dbReference>
<evidence type="ECO:0000313" key="5">
    <source>
        <dbReference type="EMBL" id="CAG4994025.1"/>
    </source>
</evidence>
<dbReference type="Pfam" id="PF00702">
    <property type="entry name" value="Hydrolase"/>
    <property type="match status" value="1"/>
</dbReference>
<dbReference type="InterPro" id="IPR006439">
    <property type="entry name" value="HAD-SF_hydro_IA"/>
</dbReference>
<comment type="caution">
    <text evidence="5">The sequence shown here is derived from an EMBL/GenBank/DDBJ whole genome shotgun (WGS) entry which is preliminary data.</text>
</comment>
<keyword evidence="4" id="KW-0460">Magnesium</keyword>
<dbReference type="AlphaFoldDB" id="A0A916J9U7"/>
<dbReference type="GO" id="GO:0008967">
    <property type="term" value="F:phosphoglycolate phosphatase activity"/>
    <property type="evidence" value="ECO:0007669"/>
    <property type="project" value="UniProtKB-EC"/>
</dbReference>
<dbReference type="SUPFAM" id="SSF56784">
    <property type="entry name" value="HAD-like"/>
    <property type="match status" value="1"/>
</dbReference>
<comment type="cofactor">
    <cofactor evidence="1">
        <name>Mg(2+)</name>
        <dbReference type="ChEBI" id="CHEBI:18420"/>
    </cofactor>
</comment>
<dbReference type="PANTHER" id="PTHR46470">
    <property type="entry name" value="N-ACYLNEURAMINATE-9-PHOSPHATASE"/>
    <property type="match status" value="1"/>
</dbReference>
<dbReference type="InterPro" id="IPR051400">
    <property type="entry name" value="HAD-like_hydrolase"/>
</dbReference>
<sequence length="237" mass="26519">MVKGVLIDYGGTIDTNGLHWGAVLWDSYQKHQVNIDKALFSKAYAFGERSLAIHPIVKPEHSFHDTLVLKTEQQFKFLKENGYPTDDRLIESIASDCNAFAQQTVERAKPVLTSLAQEYPLVLVSNFYGNIHTVLEIFGIAHLFKTIIESAVVGVRKPDPKIYQLGADFLELDPMDCVVIGDSFIKDIVPAKQLGCRAIWLNVTGWEEAKTASDGQWMADAEITEFASVTNEMKKLK</sequence>
<gene>
    <name evidence="5" type="primary">gph</name>
    <name evidence="5" type="ORF">DYBT9275_01293</name>
</gene>
<dbReference type="NCBIfam" id="TIGR01549">
    <property type="entry name" value="HAD-SF-IA-v1"/>
    <property type="match status" value="1"/>
</dbReference>
<dbReference type="Gene3D" id="3.40.50.1000">
    <property type="entry name" value="HAD superfamily/HAD-like"/>
    <property type="match status" value="1"/>
</dbReference>
<evidence type="ECO:0000256" key="3">
    <source>
        <dbReference type="ARBA" id="ARBA00022801"/>
    </source>
</evidence>
<dbReference type="InterPro" id="IPR023214">
    <property type="entry name" value="HAD_sf"/>
</dbReference>
<keyword evidence="3 5" id="KW-0378">Hydrolase</keyword>
<proteinExistence type="predicted"/>
<organism evidence="5 6">
    <name type="scientific">Dyadobacter helix</name>
    <dbReference type="NCBI Taxonomy" id="2822344"/>
    <lineage>
        <taxon>Bacteria</taxon>
        <taxon>Pseudomonadati</taxon>
        <taxon>Bacteroidota</taxon>
        <taxon>Cytophagia</taxon>
        <taxon>Cytophagales</taxon>
        <taxon>Spirosomataceae</taxon>
        <taxon>Dyadobacter</taxon>
    </lineage>
</organism>
<reference evidence="5" key="1">
    <citation type="submission" date="2021-04" db="EMBL/GenBank/DDBJ databases">
        <authorList>
            <person name="Rodrigo-Torres L."/>
            <person name="Arahal R. D."/>
            <person name="Lucena T."/>
        </authorList>
    </citation>
    <scope>NUCLEOTIDE SEQUENCE</scope>
    <source>
        <strain evidence="5">CECT 9275</strain>
    </source>
</reference>
<dbReference type="GO" id="GO:0046872">
    <property type="term" value="F:metal ion binding"/>
    <property type="evidence" value="ECO:0007669"/>
    <property type="project" value="UniProtKB-KW"/>
</dbReference>
<name>A0A916J9U7_9BACT</name>
<dbReference type="RefSeq" id="WP_215237962.1">
    <property type="nucleotide sequence ID" value="NZ_CAJRAF010000001.1"/>
</dbReference>
<dbReference type="EC" id="3.1.3.18" evidence="5"/>